<evidence type="ECO:0000313" key="2">
    <source>
        <dbReference type="EMBL" id="MCH81350.1"/>
    </source>
</evidence>
<feature type="region of interest" description="Disordered" evidence="1">
    <location>
        <begin position="310"/>
        <end position="343"/>
    </location>
</feature>
<protein>
    <submittedName>
        <fullName evidence="2">Cell wall protein AWA1-like</fullName>
    </submittedName>
</protein>
<dbReference type="PANTHER" id="PTHR33416">
    <property type="entry name" value="NUCLEAR PORE COMPLEX PROTEIN NUP1"/>
    <property type="match status" value="1"/>
</dbReference>
<dbReference type="AlphaFoldDB" id="A0A392M224"/>
<evidence type="ECO:0000256" key="1">
    <source>
        <dbReference type="SAM" id="MobiDB-lite"/>
    </source>
</evidence>
<gene>
    <name evidence="2" type="ORF">A2U01_0002136</name>
</gene>
<name>A0A392M224_9FABA</name>
<dbReference type="GO" id="GO:0016973">
    <property type="term" value="P:poly(A)+ mRNA export from nucleus"/>
    <property type="evidence" value="ECO:0007669"/>
    <property type="project" value="TreeGrafter"/>
</dbReference>
<keyword evidence="3" id="KW-1185">Reference proteome</keyword>
<feature type="compositionally biased region" description="Polar residues" evidence="1">
    <location>
        <begin position="498"/>
        <end position="511"/>
    </location>
</feature>
<dbReference type="GO" id="GO:0071763">
    <property type="term" value="P:nuclear membrane organization"/>
    <property type="evidence" value="ECO:0007669"/>
    <property type="project" value="TreeGrafter"/>
</dbReference>
<feature type="region of interest" description="Disordered" evidence="1">
    <location>
        <begin position="399"/>
        <end position="429"/>
    </location>
</feature>
<feature type="compositionally biased region" description="Polar residues" evidence="1">
    <location>
        <begin position="521"/>
        <end position="531"/>
    </location>
</feature>
<feature type="region of interest" description="Disordered" evidence="1">
    <location>
        <begin position="253"/>
        <end position="296"/>
    </location>
</feature>
<feature type="compositionally biased region" description="Polar residues" evidence="1">
    <location>
        <begin position="569"/>
        <end position="590"/>
    </location>
</feature>
<feature type="compositionally biased region" description="Polar residues" evidence="1">
    <location>
        <begin position="402"/>
        <end position="413"/>
    </location>
</feature>
<sequence length="590" mass="62431">SEIDHLVELMHSRSVDTAAREEGKRTEVVPLESVLPRNQKEEYPQTPALENGIENHVVSAPHSTFSISVEGVASPAQLGKAYMESRPSQVSPLMLGSRSPTGEDSTLLKGHHFVQKSPVMSIVPRATNHARVYENGFLTPRSRGRSAIYNMAATPYPRVYPASRLKGAGIHVEDGPSSSTQHALDHGVLSGTKQGGLKRRSSVLGNDIGSLGPIRRIRHKANLLSSKGLTLTHSDSPLPITSSGVGIINAAQQSSSSMQKPILSGEVKHSHSKSSAENEDDTMPSSSFPPLPSKSSEMASKILQQLDKMVSPKEKSSVLRMPNVNDKSPTKLSSSMLRGQALRSMETVDSSKLLDNVQDNELDGTLRSLSASAQKLTSKRSKMENGLKPVSLNNGLIPAVTGSDSTVPRNQVMSIGKSEDSSDPPSKKRAFCMSAHEETPPGSSVVMSSKSFTADGKLRTADSSIVDEKVDAPTSITSSIAAGPTVNSNMGAVKTSKHTNLGSDKSTSPNGSVADPPLFNFGNNFVPSTELTGADDQSKESTKTGPVFGLDKAAPSKETSAADAPSVNFGFNKNNDSVPLVPFTSSSSVG</sequence>
<feature type="compositionally biased region" description="Polar residues" evidence="1">
    <location>
        <begin position="325"/>
        <end position="337"/>
    </location>
</feature>
<reference evidence="2 3" key="1">
    <citation type="journal article" date="2018" name="Front. Plant Sci.">
        <title>Red Clover (Trifolium pratense) and Zigzag Clover (T. medium) - A Picture of Genomic Similarities and Differences.</title>
        <authorList>
            <person name="Dluhosova J."/>
            <person name="Istvanek J."/>
            <person name="Nedelnik J."/>
            <person name="Repkova J."/>
        </authorList>
    </citation>
    <scope>NUCLEOTIDE SEQUENCE [LARGE SCALE GENOMIC DNA]</scope>
    <source>
        <strain evidence="3">cv. 10/8</strain>
        <tissue evidence="2">Leaf</tissue>
    </source>
</reference>
<dbReference type="EMBL" id="LXQA010002191">
    <property type="protein sequence ID" value="MCH81350.1"/>
    <property type="molecule type" value="Genomic_DNA"/>
</dbReference>
<proteinExistence type="predicted"/>
<organism evidence="2 3">
    <name type="scientific">Trifolium medium</name>
    <dbReference type="NCBI Taxonomy" id="97028"/>
    <lineage>
        <taxon>Eukaryota</taxon>
        <taxon>Viridiplantae</taxon>
        <taxon>Streptophyta</taxon>
        <taxon>Embryophyta</taxon>
        <taxon>Tracheophyta</taxon>
        <taxon>Spermatophyta</taxon>
        <taxon>Magnoliopsida</taxon>
        <taxon>eudicotyledons</taxon>
        <taxon>Gunneridae</taxon>
        <taxon>Pentapetalae</taxon>
        <taxon>rosids</taxon>
        <taxon>fabids</taxon>
        <taxon>Fabales</taxon>
        <taxon>Fabaceae</taxon>
        <taxon>Papilionoideae</taxon>
        <taxon>50 kb inversion clade</taxon>
        <taxon>NPAAA clade</taxon>
        <taxon>Hologalegina</taxon>
        <taxon>IRL clade</taxon>
        <taxon>Trifolieae</taxon>
        <taxon>Trifolium</taxon>
    </lineage>
</organism>
<evidence type="ECO:0000313" key="3">
    <source>
        <dbReference type="Proteomes" id="UP000265520"/>
    </source>
</evidence>
<feature type="region of interest" description="Disordered" evidence="1">
    <location>
        <begin position="478"/>
        <end position="590"/>
    </location>
</feature>
<dbReference type="Proteomes" id="UP000265520">
    <property type="component" value="Unassembled WGS sequence"/>
</dbReference>
<accession>A0A392M224</accession>
<feature type="non-terminal residue" evidence="2">
    <location>
        <position position="590"/>
    </location>
</feature>
<feature type="compositionally biased region" description="Polar residues" evidence="1">
    <location>
        <begin position="478"/>
        <end position="490"/>
    </location>
</feature>
<comment type="caution">
    <text evidence="2">The sequence shown here is derived from an EMBL/GenBank/DDBJ whole genome shotgun (WGS) entry which is preliminary data.</text>
</comment>
<dbReference type="GO" id="GO:0005635">
    <property type="term" value="C:nuclear envelope"/>
    <property type="evidence" value="ECO:0007669"/>
    <property type="project" value="TreeGrafter"/>
</dbReference>
<feature type="non-terminal residue" evidence="2">
    <location>
        <position position="1"/>
    </location>
</feature>
<dbReference type="PANTHER" id="PTHR33416:SF20">
    <property type="entry name" value="NUCLEAR PORE COMPLEX PROTEIN NUP1"/>
    <property type="match status" value="1"/>
</dbReference>